<comment type="similarity">
    <text evidence="3">Belongs to the YihI family.</text>
</comment>
<dbReference type="RefSeq" id="WP_047779517.1">
    <property type="nucleotide sequence ID" value="NZ_FOLW01000016.1"/>
</dbReference>
<feature type="compositionally biased region" description="Polar residues" evidence="4">
    <location>
        <begin position="41"/>
        <end position="56"/>
    </location>
</feature>
<dbReference type="HAMAP" id="MF_01058">
    <property type="entry name" value="GAP_YihI"/>
    <property type="match status" value="1"/>
</dbReference>
<evidence type="ECO:0000313" key="6">
    <source>
        <dbReference type="Proteomes" id="UP000226420"/>
    </source>
</evidence>
<evidence type="ECO:0000256" key="2">
    <source>
        <dbReference type="ARBA" id="ARBA00022517"/>
    </source>
</evidence>
<comment type="function">
    <text evidence="3">A GTPase-activating protein (GAP) that modifies Der/EngA GTPase function. May play a role in ribosome biogenesis.</text>
</comment>
<dbReference type="EMBL" id="FOLW01000016">
    <property type="protein sequence ID" value="SFD39431.1"/>
    <property type="molecule type" value="Genomic_DNA"/>
</dbReference>
<evidence type="ECO:0000256" key="4">
    <source>
        <dbReference type="SAM" id="MobiDB-lite"/>
    </source>
</evidence>
<dbReference type="InterPro" id="IPR007336">
    <property type="entry name" value="YihI"/>
</dbReference>
<gene>
    <name evidence="3" type="primary">yihI</name>
    <name evidence="5" type="ORF">SAMN02745723_11617</name>
</gene>
<dbReference type="GO" id="GO:0042254">
    <property type="term" value="P:ribosome biogenesis"/>
    <property type="evidence" value="ECO:0007669"/>
    <property type="project" value="UniProtKB-KW"/>
</dbReference>
<organism evidence="5 6">
    <name type="scientific">Pragia fontium DSM 5563 = ATCC 49100</name>
    <dbReference type="NCBI Taxonomy" id="1122977"/>
    <lineage>
        <taxon>Bacteria</taxon>
        <taxon>Pseudomonadati</taxon>
        <taxon>Pseudomonadota</taxon>
        <taxon>Gammaproteobacteria</taxon>
        <taxon>Enterobacterales</taxon>
        <taxon>Budviciaceae</taxon>
        <taxon>Pragia</taxon>
    </lineage>
</organism>
<accession>A0AAJ5BIJ2</accession>
<comment type="caution">
    <text evidence="5">The sequence shown here is derived from an EMBL/GenBank/DDBJ whole genome shotgun (WGS) entry which is preliminary data.</text>
</comment>
<evidence type="ECO:0000313" key="5">
    <source>
        <dbReference type="EMBL" id="SFD39431.1"/>
    </source>
</evidence>
<name>A0AAJ5BIJ2_9GAMM</name>
<feature type="region of interest" description="Disordered" evidence="4">
    <location>
        <begin position="1"/>
        <end position="90"/>
    </location>
</feature>
<dbReference type="AlphaFoldDB" id="A0AAJ5BIJ2"/>
<dbReference type="NCBIfam" id="NF003560">
    <property type="entry name" value="PRK05244.1-1"/>
    <property type="match status" value="1"/>
</dbReference>
<dbReference type="Proteomes" id="UP000226420">
    <property type="component" value="Unassembled WGS sequence"/>
</dbReference>
<feature type="compositionally biased region" description="Acidic residues" evidence="4">
    <location>
        <begin position="145"/>
        <end position="160"/>
    </location>
</feature>
<dbReference type="GO" id="GO:0005096">
    <property type="term" value="F:GTPase activator activity"/>
    <property type="evidence" value="ECO:0007669"/>
    <property type="project" value="UniProtKB-KW"/>
</dbReference>
<dbReference type="Pfam" id="PF04220">
    <property type="entry name" value="YihI"/>
    <property type="match status" value="1"/>
</dbReference>
<feature type="compositionally biased region" description="Basic and acidic residues" evidence="4">
    <location>
        <begin position="14"/>
        <end position="24"/>
    </location>
</feature>
<proteinExistence type="inferred from homology"/>
<keyword evidence="2 3" id="KW-0690">Ribosome biogenesis</keyword>
<sequence length="173" mass="19359">MKQPQNTAKTKRKSREEIDAEAKERKRAKKRRGNVAGARTNVESNSAKNNQGSSVQKDPRIGSKKPVPLIAEGNKPTVAKPKAPKKPKLSAQQELDLLENDERLNQLLDAIDEGKNLSEQEQDYVDSTLDRIDALMVKLGIDLGEDEDDDAADEEQEEKEDIVKLLKRNSSKE</sequence>
<evidence type="ECO:0000256" key="3">
    <source>
        <dbReference type="HAMAP-Rule" id="MF_01058"/>
    </source>
</evidence>
<evidence type="ECO:0000256" key="1">
    <source>
        <dbReference type="ARBA" id="ARBA00022468"/>
    </source>
</evidence>
<feature type="region of interest" description="Disordered" evidence="4">
    <location>
        <begin position="145"/>
        <end position="173"/>
    </location>
</feature>
<protein>
    <recommendedName>
        <fullName evidence="3">Der GTPase-activating protein YihI</fullName>
    </recommendedName>
</protein>
<comment type="subunit">
    <text evidence="3">Interacts with Der.</text>
</comment>
<keyword evidence="1 3" id="KW-0343">GTPase activation</keyword>
<reference evidence="5 6" key="1">
    <citation type="submission" date="2016-10" db="EMBL/GenBank/DDBJ databases">
        <authorList>
            <person name="Varghese N."/>
            <person name="Submissions S."/>
        </authorList>
    </citation>
    <scope>NUCLEOTIDE SEQUENCE [LARGE SCALE GENOMIC DNA]</scope>
    <source>
        <strain evidence="5 6">DSM 5563</strain>
    </source>
</reference>